<gene>
    <name evidence="1" type="ORF">H6A12_11545</name>
</gene>
<dbReference type="AlphaFoldDB" id="A0A938XAV6"/>
<keyword evidence="2" id="KW-1185">Reference proteome</keyword>
<dbReference type="Proteomes" id="UP000774750">
    <property type="component" value="Unassembled WGS sequence"/>
</dbReference>
<dbReference type="EMBL" id="JACJKY010000026">
    <property type="protein sequence ID" value="MBM6921784.1"/>
    <property type="molecule type" value="Genomic_DNA"/>
</dbReference>
<protein>
    <submittedName>
        <fullName evidence="1">Uncharacterized protein</fullName>
    </submittedName>
</protein>
<sequence length="55" mass="6245">MNCPKCGIEMRVDAVNKADKLVQHFTCRNPQCASYQKRMVSTAVDEDEKGVQNEQ</sequence>
<reference evidence="1" key="2">
    <citation type="journal article" date="2021" name="Sci. Rep.">
        <title>The distribution of antibiotic resistance genes in chicken gut microbiota commensals.</title>
        <authorList>
            <person name="Juricova H."/>
            <person name="Matiasovicova J."/>
            <person name="Kubasova T."/>
            <person name="Cejkova D."/>
            <person name="Rychlik I."/>
        </authorList>
    </citation>
    <scope>NUCLEOTIDE SEQUENCE</scope>
    <source>
        <strain evidence="1">An559</strain>
    </source>
</reference>
<name>A0A938XAV6_9FIRM</name>
<comment type="caution">
    <text evidence="1">The sequence shown here is derived from an EMBL/GenBank/DDBJ whole genome shotgun (WGS) entry which is preliminary data.</text>
</comment>
<organism evidence="1 2">
    <name type="scientific">Merdimmobilis hominis</name>
    <dbReference type="NCBI Taxonomy" id="2897707"/>
    <lineage>
        <taxon>Bacteria</taxon>
        <taxon>Bacillati</taxon>
        <taxon>Bacillota</taxon>
        <taxon>Clostridia</taxon>
        <taxon>Eubacteriales</taxon>
        <taxon>Oscillospiraceae</taxon>
        <taxon>Merdimmobilis</taxon>
    </lineage>
</organism>
<proteinExistence type="predicted"/>
<evidence type="ECO:0000313" key="2">
    <source>
        <dbReference type="Proteomes" id="UP000774750"/>
    </source>
</evidence>
<reference evidence="1" key="1">
    <citation type="submission" date="2020-08" db="EMBL/GenBank/DDBJ databases">
        <authorList>
            <person name="Cejkova D."/>
            <person name="Kubasova T."/>
            <person name="Jahodarova E."/>
            <person name="Rychlik I."/>
        </authorList>
    </citation>
    <scope>NUCLEOTIDE SEQUENCE</scope>
    <source>
        <strain evidence="1">An559</strain>
    </source>
</reference>
<dbReference type="RefSeq" id="WP_204448041.1">
    <property type="nucleotide sequence ID" value="NZ_JACJKY010000026.1"/>
</dbReference>
<accession>A0A938XAV6</accession>
<evidence type="ECO:0000313" key="1">
    <source>
        <dbReference type="EMBL" id="MBM6921784.1"/>
    </source>
</evidence>